<sequence>MPSDTVLPIQHACEGAWQARELPPAFASEFGHHFLLALPEGYGADPQRAWPLVVFLHGRGEWGDDLARVRSQGVGALIDGGVKLPAIVVAPQTPENQMWHPDYVDAVMRCVQASCRVDATRVYLTGLSMGAMGSLAMAAAFPGRFAAIAPIAGGFPNDGMSRFYKLPLGALDAWQAALASLRGVPVWVAHGDADDIVPIEFGHRVESVMQAVGADVRCVWMPGVGHDSWTATYRDTPQFWSWLFAQQCTAVATTPPGEASAWAGRYVGGRGSGAELSAEGDRLRVRWQPSGVTDLLLPAQAGCFVGTMLVRLSRVRGKRRLELPGMGVLREAGA</sequence>
<evidence type="ECO:0000313" key="3">
    <source>
        <dbReference type="EMBL" id="QSI76192.1"/>
    </source>
</evidence>
<accession>A0ABX7M350</accession>
<dbReference type="PANTHER" id="PTHR43037:SF5">
    <property type="entry name" value="FERULOYL ESTERASE"/>
    <property type="match status" value="1"/>
</dbReference>
<dbReference type="InterPro" id="IPR029058">
    <property type="entry name" value="AB_hydrolase_fold"/>
</dbReference>
<dbReference type="Gene3D" id="3.40.50.1820">
    <property type="entry name" value="alpha/beta hydrolase"/>
    <property type="match status" value="1"/>
</dbReference>
<keyword evidence="4" id="KW-1185">Reference proteome</keyword>
<dbReference type="EMBL" id="CP071060">
    <property type="protein sequence ID" value="QSI76192.1"/>
    <property type="molecule type" value="Genomic_DNA"/>
</dbReference>
<organism evidence="3 4">
    <name type="scientific">Niveibacterium microcysteis</name>
    <dbReference type="NCBI Taxonomy" id="2811415"/>
    <lineage>
        <taxon>Bacteria</taxon>
        <taxon>Pseudomonadati</taxon>
        <taxon>Pseudomonadota</taxon>
        <taxon>Betaproteobacteria</taxon>
        <taxon>Rhodocyclales</taxon>
        <taxon>Rhodocyclaceae</taxon>
        <taxon>Niveibacterium</taxon>
    </lineage>
</organism>
<keyword evidence="2" id="KW-0378">Hydrolase</keyword>
<dbReference type="Pfam" id="PF00756">
    <property type="entry name" value="Esterase"/>
    <property type="match status" value="1"/>
</dbReference>
<name>A0ABX7M350_9RHOO</name>
<dbReference type="InterPro" id="IPR050955">
    <property type="entry name" value="Plant_Biomass_Hydrol_Est"/>
</dbReference>
<gene>
    <name evidence="3" type="ORF">JY500_17195</name>
</gene>
<dbReference type="SUPFAM" id="SSF53474">
    <property type="entry name" value="alpha/beta-Hydrolases"/>
    <property type="match status" value="1"/>
</dbReference>
<protein>
    <submittedName>
        <fullName evidence="3">Prolyl oligopeptidase family serine peptidase</fullName>
    </submittedName>
</protein>
<dbReference type="Proteomes" id="UP000663570">
    <property type="component" value="Chromosome"/>
</dbReference>
<evidence type="ECO:0000256" key="2">
    <source>
        <dbReference type="ARBA" id="ARBA00022801"/>
    </source>
</evidence>
<dbReference type="PANTHER" id="PTHR43037">
    <property type="entry name" value="UNNAMED PRODUCT-RELATED"/>
    <property type="match status" value="1"/>
</dbReference>
<proteinExistence type="predicted"/>
<dbReference type="RefSeq" id="WP_206253944.1">
    <property type="nucleotide sequence ID" value="NZ_CP071060.1"/>
</dbReference>
<dbReference type="InterPro" id="IPR000801">
    <property type="entry name" value="Esterase-like"/>
</dbReference>
<reference evidence="3 4" key="1">
    <citation type="submission" date="2021-02" db="EMBL/GenBank/DDBJ databases">
        <title>Niveibacterium changnyeongensis HC41.</title>
        <authorList>
            <person name="Kang M."/>
        </authorList>
    </citation>
    <scope>NUCLEOTIDE SEQUENCE [LARGE SCALE GENOMIC DNA]</scope>
    <source>
        <strain evidence="3 4">HC41</strain>
    </source>
</reference>
<evidence type="ECO:0000256" key="1">
    <source>
        <dbReference type="ARBA" id="ARBA00022729"/>
    </source>
</evidence>
<keyword evidence="1" id="KW-0732">Signal</keyword>
<evidence type="ECO:0000313" key="4">
    <source>
        <dbReference type="Proteomes" id="UP000663570"/>
    </source>
</evidence>